<proteinExistence type="predicted"/>
<dbReference type="EMBL" id="CP097899">
    <property type="protein sequence ID" value="URN94263.1"/>
    <property type="molecule type" value="Genomic_DNA"/>
</dbReference>
<name>A0A9J6ZE04_9BACL</name>
<protein>
    <submittedName>
        <fullName evidence="4">Stage III sporulation protein AF</fullName>
    </submittedName>
</protein>
<evidence type="ECO:0000256" key="1">
    <source>
        <dbReference type="SAM" id="Coils"/>
    </source>
</evidence>
<dbReference type="InterPro" id="IPR014245">
    <property type="entry name" value="Spore_III_AF"/>
</dbReference>
<accession>A0A9J6ZE04</accession>
<dbReference type="AlphaFoldDB" id="A0A9J6ZE04"/>
<gene>
    <name evidence="4" type="primary">spoIIIAF</name>
    <name evidence="4" type="ORF">NAG76_20965</name>
</gene>
<keyword evidence="1" id="KW-0175">Coiled coil</keyword>
<feature type="region of interest" description="Disordered" evidence="2">
    <location>
        <begin position="183"/>
        <end position="208"/>
    </location>
</feature>
<organism evidence="4 5">
    <name type="scientific">Candidatus Pristimantibacillus lignocellulolyticus</name>
    <dbReference type="NCBI Taxonomy" id="2994561"/>
    <lineage>
        <taxon>Bacteria</taxon>
        <taxon>Bacillati</taxon>
        <taxon>Bacillota</taxon>
        <taxon>Bacilli</taxon>
        <taxon>Bacillales</taxon>
        <taxon>Paenibacillaceae</taxon>
        <taxon>Candidatus Pristimantibacillus</taxon>
    </lineage>
</organism>
<evidence type="ECO:0000313" key="5">
    <source>
        <dbReference type="Proteomes" id="UP001056756"/>
    </source>
</evidence>
<feature type="coiled-coil region" evidence="1">
    <location>
        <begin position="84"/>
        <end position="111"/>
    </location>
</feature>
<dbReference type="Pfam" id="PF09581">
    <property type="entry name" value="Spore_III_AF"/>
    <property type="match status" value="1"/>
</dbReference>
<reference evidence="4" key="1">
    <citation type="submission" date="2022-05" db="EMBL/GenBank/DDBJ databases">
        <title>Novel bacterial taxa in a minimal lignocellulolytic consortium and its capacity to transform plastics disclosed by genome-resolved metagenomics.</title>
        <authorList>
            <person name="Rodriguez C.A.D."/>
            <person name="Diaz-Garcia L."/>
            <person name="Herrera K."/>
            <person name="Tarazona N.A."/>
            <person name="Sproer C."/>
            <person name="Overmann J."/>
            <person name="Jimenez D.J."/>
        </authorList>
    </citation>
    <scope>NUCLEOTIDE SEQUENCE</scope>
    <source>
        <strain evidence="4">MAG5</strain>
    </source>
</reference>
<keyword evidence="3" id="KW-0472">Membrane</keyword>
<feature type="transmembrane region" description="Helical" evidence="3">
    <location>
        <begin position="37"/>
        <end position="55"/>
    </location>
</feature>
<evidence type="ECO:0000313" key="4">
    <source>
        <dbReference type="EMBL" id="URN94263.1"/>
    </source>
</evidence>
<dbReference type="NCBIfam" id="TIGR02896">
    <property type="entry name" value="spore_III_AF"/>
    <property type="match status" value="1"/>
</dbReference>
<sequence length="238" mass="26728">MLAWLGEWLQSVIAVILLAVIVELVLPNNKMLRYSRLVIGLILLLTMLNPLLNLFQKDFTSQLAASYSLWDEQFEGEELNVPTLEEINKRASELKVDREQASEQLTKLGLEEAMKQQLLNQSDANVQQVAVQLGWNKGTSADQTPYIESITVTLKQVPSESQVEEVAVQEPIKVSEIKVQVDVTVSEESESPNPETEQKPKQQSGYHAVQDEQALQIISILAASWNVKENQIYVQAKS</sequence>
<dbReference type="KEGG" id="plig:NAG76_20965"/>
<feature type="transmembrane region" description="Helical" evidence="3">
    <location>
        <begin position="6"/>
        <end position="25"/>
    </location>
</feature>
<evidence type="ECO:0000256" key="3">
    <source>
        <dbReference type="SAM" id="Phobius"/>
    </source>
</evidence>
<dbReference type="Proteomes" id="UP001056756">
    <property type="component" value="Chromosome"/>
</dbReference>
<keyword evidence="3" id="KW-1133">Transmembrane helix</keyword>
<keyword evidence="3" id="KW-0812">Transmembrane</keyword>
<evidence type="ECO:0000256" key="2">
    <source>
        <dbReference type="SAM" id="MobiDB-lite"/>
    </source>
</evidence>